<dbReference type="EMBL" id="BJMH01000009">
    <property type="protein sequence ID" value="GEB32803.1"/>
    <property type="molecule type" value="Genomic_DNA"/>
</dbReference>
<dbReference type="InterPro" id="IPR036291">
    <property type="entry name" value="NAD(P)-bd_dom_sf"/>
</dbReference>
<proteinExistence type="predicted"/>
<evidence type="ECO:0000313" key="2">
    <source>
        <dbReference type="Proteomes" id="UP000316882"/>
    </source>
</evidence>
<dbReference type="PIRSF" id="PIRSF001439">
    <property type="entry name" value="CryM"/>
    <property type="match status" value="1"/>
</dbReference>
<dbReference type="RefSeq" id="WP_167470254.1">
    <property type="nucleotide sequence ID" value="NZ_BJMH01000009.1"/>
</dbReference>
<dbReference type="Gene3D" id="3.30.1780.10">
    <property type="entry name" value="ornithine cyclodeaminase, domain 1"/>
    <property type="match status" value="1"/>
</dbReference>
<dbReference type="PANTHER" id="PTHR13812:SF19">
    <property type="entry name" value="KETIMINE REDUCTASE MU-CRYSTALLIN"/>
    <property type="match status" value="1"/>
</dbReference>
<evidence type="ECO:0000313" key="1">
    <source>
        <dbReference type="EMBL" id="GEB32803.1"/>
    </source>
</evidence>
<dbReference type="InterPro" id="IPR003462">
    <property type="entry name" value="ODC_Mu_crystall"/>
</dbReference>
<gene>
    <name evidence="1" type="primary">ala_1</name>
    <name evidence="1" type="ORF">BPA01_23830</name>
</gene>
<accession>A0A4Y3PH74</accession>
<name>A0A4Y3PH74_BREPA</name>
<organism evidence="1 2">
    <name type="scientific">Brevibacillus parabrevis</name>
    <dbReference type="NCBI Taxonomy" id="54914"/>
    <lineage>
        <taxon>Bacteria</taxon>
        <taxon>Bacillati</taxon>
        <taxon>Bacillota</taxon>
        <taxon>Bacilli</taxon>
        <taxon>Bacillales</taxon>
        <taxon>Paenibacillaceae</taxon>
        <taxon>Brevibacillus</taxon>
    </lineage>
</organism>
<protein>
    <submittedName>
        <fullName evidence="1">Alanine dehydrogenase</fullName>
    </submittedName>
</protein>
<comment type="caution">
    <text evidence="1">The sequence shown here is derived from an EMBL/GenBank/DDBJ whole genome shotgun (WGS) entry which is preliminary data.</text>
</comment>
<dbReference type="Gene3D" id="3.40.50.720">
    <property type="entry name" value="NAD(P)-binding Rossmann-like Domain"/>
    <property type="match status" value="1"/>
</dbReference>
<dbReference type="GO" id="GO:0005737">
    <property type="term" value="C:cytoplasm"/>
    <property type="evidence" value="ECO:0007669"/>
    <property type="project" value="TreeGrafter"/>
</dbReference>
<sequence length="320" mass="34546">MAKVLVINQELFAEMLSFREAMETVELAFSQFAQGKSAVFPSVREKVGEHNGIYSIKSAYLSEESAIGLKTGGFWSDNWQSGKTNHQSVMLLLCPQTGEPTCLLDANLLTAIRTAAAGAIAAKYLARQKSKSVALIGAGVQARAQLEGLLHLFPLETVSVYSRTDASAARLTEEITRMGLGARQAASAQEAVEQADIVVTTTPAFSPVLKSSWLQAGTHVNAMGSDTSGKREIELDRLPDKLVCDWWEQASHLGELQGQPSRDSLFAELGQITSKEKPGRQSASEITLFDSTGIAVQDLSVAAFVYRKAKETGKGMYVDL</sequence>
<dbReference type="AlphaFoldDB" id="A0A4Y3PH74"/>
<dbReference type="SUPFAM" id="SSF51735">
    <property type="entry name" value="NAD(P)-binding Rossmann-fold domains"/>
    <property type="match status" value="1"/>
</dbReference>
<dbReference type="Pfam" id="PF02423">
    <property type="entry name" value="OCD_Mu_crystall"/>
    <property type="match status" value="1"/>
</dbReference>
<keyword evidence="2" id="KW-1185">Reference proteome</keyword>
<dbReference type="InterPro" id="IPR023401">
    <property type="entry name" value="ODC_N"/>
</dbReference>
<reference evidence="1 2" key="1">
    <citation type="submission" date="2019-06" db="EMBL/GenBank/DDBJ databases">
        <title>Whole genome shotgun sequence of Brevibacillus parabrevis NBRC 12334.</title>
        <authorList>
            <person name="Hosoyama A."/>
            <person name="Uohara A."/>
            <person name="Ohji S."/>
            <person name="Ichikawa N."/>
        </authorList>
    </citation>
    <scope>NUCLEOTIDE SEQUENCE [LARGE SCALE GENOMIC DNA]</scope>
    <source>
        <strain evidence="1 2">NBRC 12334</strain>
    </source>
</reference>
<dbReference type="Proteomes" id="UP000316882">
    <property type="component" value="Unassembled WGS sequence"/>
</dbReference>
<dbReference type="PANTHER" id="PTHR13812">
    <property type="entry name" value="KETIMINE REDUCTASE MU-CRYSTALLIN"/>
    <property type="match status" value="1"/>
</dbReference>